<comment type="subcellular location">
    <subcellularLocation>
        <location evidence="1">Membrane</location>
        <topology evidence="1">Peripheral membrane protein</topology>
    </subcellularLocation>
</comment>
<dbReference type="KEGG" id="dsl:Dacsa_3112"/>
<dbReference type="PROSITE" id="PS51257">
    <property type="entry name" value="PROKAR_LIPOPROTEIN"/>
    <property type="match status" value="1"/>
</dbReference>
<proteinExistence type="inferred from homology"/>
<evidence type="ECO:0000256" key="8">
    <source>
        <dbReference type="ARBA" id="ARBA00023136"/>
    </source>
</evidence>
<evidence type="ECO:0000256" key="7">
    <source>
        <dbReference type="ARBA" id="ARBA00023078"/>
    </source>
</evidence>
<evidence type="ECO:0000256" key="11">
    <source>
        <dbReference type="SAM" id="SignalP"/>
    </source>
</evidence>
<dbReference type="HOGENOM" id="CLU_084115_0_0_3"/>
<keyword evidence="5" id="KW-0249">Electron transport</keyword>
<evidence type="ECO:0000256" key="6">
    <source>
        <dbReference type="ARBA" id="ARBA00023008"/>
    </source>
</evidence>
<evidence type="ECO:0000313" key="13">
    <source>
        <dbReference type="EMBL" id="AFZ51641.1"/>
    </source>
</evidence>
<dbReference type="eggNOG" id="COG3794">
    <property type="taxonomic scope" value="Bacteria"/>
</dbReference>
<dbReference type="EMBL" id="CP003944">
    <property type="protein sequence ID" value="AFZ51641.1"/>
    <property type="molecule type" value="Genomic_DNA"/>
</dbReference>
<dbReference type="OrthoDB" id="680163at2"/>
<organism evidence="13 14">
    <name type="scientific">Dactylococcopsis salina (strain PCC 8305)</name>
    <name type="common">Myxobactron salinum</name>
    <dbReference type="NCBI Taxonomy" id="13035"/>
    <lineage>
        <taxon>Bacteria</taxon>
        <taxon>Bacillati</taxon>
        <taxon>Cyanobacteriota</taxon>
        <taxon>Cyanophyceae</taxon>
        <taxon>Nodosilineales</taxon>
        <taxon>Cymatolegaceae</taxon>
        <taxon>Dactylococcopsis</taxon>
    </lineage>
</organism>
<evidence type="ECO:0000256" key="5">
    <source>
        <dbReference type="ARBA" id="ARBA00022982"/>
    </source>
</evidence>
<keyword evidence="6 9" id="KW-0186">Copper</keyword>
<dbReference type="Proteomes" id="UP000010482">
    <property type="component" value="Chromosome"/>
</dbReference>
<evidence type="ECO:0000256" key="2">
    <source>
        <dbReference type="ARBA" id="ARBA00005338"/>
    </source>
</evidence>
<feature type="binding site" evidence="9">
    <location>
        <position position="180"/>
    </location>
    <ligand>
        <name>Cu cation</name>
        <dbReference type="ChEBI" id="CHEBI:23378"/>
    </ligand>
</feature>
<feature type="compositionally biased region" description="Low complexity" evidence="10">
    <location>
        <begin position="32"/>
        <end position="44"/>
    </location>
</feature>
<keyword evidence="14" id="KW-1185">Reference proteome</keyword>
<name>K9YXI2_DACS8</name>
<dbReference type="PANTHER" id="PTHR34192">
    <property type="entry name" value="PLASTOCYANIN MAJOR ISOFORM, CHLOROPLASTIC-RELATED"/>
    <property type="match status" value="1"/>
</dbReference>
<dbReference type="InterPro" id="IPR001235">
    <property type="entry name" value="Copper_blue_Plastocyanin"/>
</dbReference>
<dbReference type="PANTHER" id="PTHR34192:SF10">
    <property type="entry name" value="PLASTOCYANIN MAJOR ISOFORM, CHLOROPLASTIC-RELATED"/>
    <property type="match status" value="1"/>
</dbReference>
<sequence length="187" mass="19540">MKPIQTLFTLLLAVTLLVSGCGGASEAKSPDAQTAPTEETAQTEKTAEPTEEAATADETPEPAEEAEEVAAADVEEETSAAGGGTYQVKMGSDTGQLKYVPEKLTIHPGDTVEFVMNKLAPHNVVFDSNGVPSAAKALASDLSKNKLLSGAGQTHTVTFPEDAPKGEYSYYCQPHRGAGMNGKIIVE</sequence>
<dbReference type="InterPro" id="IPR002387">
    <property type="entry name" value="Plastocyanin"/>
</dbReference>
<dbReference type="GO" id="GO:0009055">
    <property type="term" value="F:electron transfer activity"/>
    <property type="evidence" value="ECO:0007669"/>
    <property type="project" value="InterPro"/>
</dbReference>
<dbReference type="GO" id="GO:0016020">
    <property type="term" value="C:membrane"/>
    <property type="evidence" value="ECO:0007669"/>
    <property type="project" value="UniProtKB-SubCell"/>
</dbReference>
<dbReference type="GO" id="GO:0005507">
    <property type="term" value="F:copper ion binding"/>
    <property type="evidence" value="ECO:0007669"/>
    <property type="project" value="InterPro"/>
</dbReference>
<protein>
    <submittedName>
        <fullName evidence="13">Plastocyanin</fullName>
    </submittedName>
</protein>
<dbReference type="PRINTS" id="PR00156">
    <property type="entry name" value="COPPERBLUE"/>
</dbReference>
<feature type="signal peptide" evidence="11">
    <location>
        <begin position="1"/>
        <end position="24"/>
    </location>
</feature>
<gene>
    <name evidence="13" type="ORF">Dacsa_3112</name>
</gene>
<dbReference type="AlphaFoldDB" id="K9YXI2"/>
<feature type="domain" description="Blue (type 1) copper" evidence="12">
    <location>
        <begin position="87"/>
        <end position="187"/>
    </location>
</feature>
<dbReference type="NCBIfam" id="TIGR02656">
    <property type="entry name" value="cyanin_plasto"/>
    <property type="match status" value="1"/>
</dbReference>
<feature type="binding site" evidence="9">
    <location>
        <position position="122"/>
    </location>
    <ligand>
        <name>Cu cation</name>
        <dbReference type="ChEBI" id="CHEBI:23378"/>
    </ligand>
</feature>
<keyword evidence="4 9" id="KW-0479">Metal-binding</keyword>
<keyword evidence="8" id="KW-0472">Membrane</keyword>
<dbReference type="InterPro" id="IPR000923">
    <property type="entry name" value="BlueCu_1"/>
</dbReference>
<dbReference type="STRING" id="13035.Dacsa_3112"/>
<feature type="region of interest" description="Disordered" evidence="10">
    <location>
        <begin position="23"/>
        <end position="63"/>
    </location>
</feature>
<evidence type="ECO:0000256" key="1">
    <source>
        <dbReference type="ARBA" id="ARBA00004170"/>
    </source>
</evidence>
<dbReference type="PROSITE" id="PS00196">
    <property type="entry name" value="COPPER_BLUE"/>
    <property type="match status" value="1"/>
</dbReference>
<accession>K9YXI2</accession>
<reference evidence="13" key="1">
    <citation type="submission" date="2012-04" db="EMBL/GenBank/DDBJ databases">
        <title>Finished genome of Dactylococcopsis salina PCC 8305.</title>
        <authorList>
            <consortium name="US DOE Joint Genome Institute"/>
            <person name="Gugger M."/>
            <person name="Coursin T."/>
            <person name="Rippka R."/>
            <person name="Tandeau De Marsac N."/>
            <person name="Huntemann M."/>
            <person name="Wei C.-L."/>
            <person name="Han J."/>
            <person name="Detter J.C."/>
            <person name="Han C."/>
            <person name="Tapia R."/>
            <person name="Daligault H."/>
            <person name="Chen A."/>
            <person name="Krypides N."/>
            <person name="Mavromatis K."/>
            <person name="Markowitz V."/>
            <person name="Szeto E."/>
            <person name="Ivanova N."/>
            <person name="Ovchinnikova G."/>
            <person name="Pagani I."/>
            <person name="Pati A."/>
            <person name="Goodwin L."/>
            <person name="Peters L."/>
            <person name="Pitluck S."/>
            <person name="Woyke T."/>
            <person name="Kerfeld C."/>
        </authorList>
    </citation>
    <scope>NUCLEOTIDE SEQUENCE [LARGE SCALE GENOMIC DNA]</scope>
    <source>
        <strain evidence="13">PCC 8305</strain>
    </source>
</reference>
<keyword evidence="11" id="KW-0732">Signal</keyword>
<dbReference type="Pfam" id="PF00127">
    <property type="entry name" value="Copper-bind"/>
    <property type="match status" value="1"/>
</dbReference>
<comment type="similarity">
    <text evidence="2">Belongs to the plastocyanin family.</text>
</comment>
<evidence type="ECO:0000256" key="3">
    <source>
        <dbReference type="ARBA" id="ARBA00022448"/>
    </source>
</evidence>
<evidence type="ECO:0000256" key="10">
    <source>
        <dbReference type="SAM" id="MobiDB-lite"/>
    </source>
</evidence>
<dbReference type="InterPro" id="IPR028871">
    <property type="entry name" value="BlueCu_1_BS"/>
</dbReference>
<dbReference type="PATRIC" id="fig|13035.3.peg.3528"/>
<dbReference type="CDD" id="cd04219">
    <property type="entry name" value="Plastocyanin"/>
    <property type="match status" value="1"/>
</dbReference>
<feature type="binding site" evidence="9">
    <location>
        <position position="175"/>
    </location>
    <ligand>
        <name>Cu cation</name>
        <dbReference type="ChEBI" id="CHEBI:23378"/>
    </ligand>
</feature>
<keyword evidence="7" id="KW-0793">Thylakoid</keyword>
<feature type="binding site" evidence="9">
    <location>
        <position position="172"/>
    </location>
    <ligand>
        <name>Cu cation</name>
        <dbReference type="ChEBI" id="CHEBI:23378"/>
    </ligand>
</feature>
<feature type="chain" id="PRO_5003938952" evidence="11">
    <location>
        <begin position="25"/>
        <end position="187"/>
    </location>
</feature>
<dbReference type="SUPFAM" id="SSF49503">
    <property type="entry name" value="Cupredoxins"/>
    <property type="match status" value="1"/>
</dbReference>
<keyword evidence="3" id="KW-0813">Transport</keyword>
<feature type="compositionally biased region" description="Acidic residues" evidence="10">
    <location>
        <begin position="49"/>
        <end position="63"/>
    </location>
</feature>
<evidence type="ECO:0000256" key="9">
    <source>
        <dbReference type="PIRSR" id="PIRSR602387-1"/>
    </source>
</evidence>
<evidence type="ECO:0000313" key="14">
    <source>
        <dbReference type="Proteomes" id="UP000010482"/>
    </source>
</evidence>
<evidence type="ECO:0000259" key="12">
    <source>
        <dbReference type="Pfam" id="PF00127"/>
    </source>
</evidence>
<dbReference type="InterPro" id="IPR008972">
    <property type="entry name" value="Cupredoxin"/>
</dbReference>
<comment type="cofactor">
    <cofactor evidence="9">
        <name>Cu(2+)</name>
        <dbReference type="ChEBI" id="CHEBI:29036"/>
    </cofactor>
    <text evidence="9">The crystal structure with reduced Cu(1+) has also been determined.</text>
</comment>
<dbReference type="Gene3D" id="2.60.40.420">
    <property type="entry name" value="Cupredoxins - blue copper proteins"/>
    <property type="match status" value="1"/>
</dbReference>
<dbReference type="PRINTS" id="PR00157">
    <property type="entry name" value="PLASTOCYANIN"/>
</dbReference>
<evidence type="ECO:0000256" key="4">
    <source>
        <dbReference type="ARBA" id="ARBA00022723"/>
    </source>
</evidence>
<dbReference type="RefSeq" id="WP_015230620.1">
    <property type="nucleotide sequence ID" value="NC_019780.1"/>
</dbReference>